<accession>A0ABX2MZX7</accession>
<evidence type="ECO:0000313" key="2">
    <source>
        <dbReference type="EMBL" id="NVD26953.1"/>
    </source>
</evidence>
<sequence>MANKHGDFIWYELLTSDADAAQDFYGALLGWDFAGSGQADMDYREFSMKGEGIGGLLPLTPEMTANGAQPCWLGYVTVEDVDRMAEAISSAGGSVHVQPQDIPGVGRFAMVADQQGAIFYVMTPNPPADKPNATSLAFAATEPMIGHCAWNELATSDTAAALNFYHDLFGWEKEGEMDMGPMGTYNFLRHDFMIGAMMDKPDEMPVSAWTYYFRVADIDQAVKTITAKGGQIRLEPTEIPGGEFQLNAVDPQGAAFALIGARK</sequence>
<reference evidence="2 3" key="1">
    <citation type="submission" date="2020-06" db="EMBL/GenBank/DDBJ databases">
        <authorList>
            <person name="Kim S.-J."/>
            <person name="Park S.-J."/>
        </authorList>
    </citation>
    <scope>NUCLEOTIDE SEQUENCE [LARGE SCALE GENOMIC DNA]</scope>
    <source>
        <strain evidence="2 3">SW-151</strain>
    </source>
</reference>
<gene>
    <name evidence="2" type="ORF">HUO14_03405</name>
</gene>
<dbReference type="RefSeq" id="WP_176278459.1">
    <property type="nucleotide sequence ID" value="NZ_JABWMH010000001.1"/>
</dbReference>
<feature type="domain" description="VOC" evidence="1">
    <location>
        <begin position="144"/>
        <end position="261"/>
    </location>
</feature>
<organism evidence="2 3">
    <name type="scientific">Parasphingorhabdus flavimaris</name>
    <dbReference type="NCBI Taxonomy" id="266812"/>
    <lineage>
        <taxon>Bacteria</taxon>
        <taxon>Pseudomonadati</taxon>
        <taxon>Pseudomonadota</taxon>
        <taxon>Alphaproteobacteria</taxon>
        <taxon>Sphingomonadales</taxon>
        <taxon>Sphingomonadaceae</taxon>
        <taxon>Parasphingorhabdus</taxon>
    </lineage>
</organism>
<evidence type="ECO:0000313" key="3">
    <source>
        <dbReference type="Proteomes" id="UP000652427"/>
    </source>
</evidence>
<dbReference type="InterPro" id="IPR037523">
    <property type="entry name" value="VOC_core"/>
</dbReference>
<dbReference type="InterPro" id="IPR004360">
    <property type="entry name" value="Glyas_Fos-R_dOase_dom"/>
</dbReference>
<dbReference type="EMBL" id="JABWMH010000001">
    <property type="protein sequence ID" value="NVD26953.1"/>
    <property type="molecule type" value="Genomic_DNA"/>
</dbReference>
<protein>
    <submittedName>
        <fullName evidence="2">VOC family protein</fullName>
    </submittedName>
</protein>
<dbReference type="PANTHER" id="PTHR33993:SF14">
    <property type="entry name" value="GB|AAF24581.1"/>
    <property type="match status" value="1"/>
</dbReference>
<dbReference type="CDD" id="cd07247">
    <property type="entry name" value="SgaA_N_like"/>
    <property type="match status" value="2"/>
</dbReference>
<dbReference type="PANTHER" id="PTHR33993">
    <property type="entry name" value="GLYOXALASE-RELATED"/>
    <property type="match status" value="1"/>
</dbReference>
<dbReference type="PROSITE" id="PS51819">
    <property type="entry name" value="VOC"/>
    <property type="match status" value="2"/>
</dbReference>
<dbReference type="InterPro" id="IPR029068">
    <property type="entry name" value="Glyas_Bleomycin-R_OHBP_Dase"/>
</dbReference>
<dbReference type="SUPFAM" id="SSF54593">
    <property type="entry name" value="Glyoxalase/Bleomycin resistance protein/Dihydroxybiphenyl dioxygenase"/>
    <property type="match status" value="2"/>
</dbReference>
<evidence type="ECO:0000259" key="1">
    <source>
        <dbReference type="PROSITE" id="PS51819"/>
    </source>
</evidence>
<proteinExistence type="predicted"/>
<dbReference type="Proteomes" id="UP000652427">
    <property type="component" value="Unassembled WGS sequence"/>
</dbReference>
<comment type="caution">
    <text evidence="2">The sequence shown here is derived from an EMBL/GenBank/DDBJ whole genome shotgun (WGS) entry which is preliminary data.</text>
</comment>
<name>A0ABX2MZX7_9SPHN</name>
<keyword evidence="3" id="KW-1185">Reference proteome</keyword>
<feature type="domain" description="VOC" evidence="1">
    <location>
        <begin position="7"/>
        <end position="124"/>
    </location>
</feature>
<dbReference type="Gene3D" id="3.10.180.10">
    <property type="entry name" value="2,3-Dihydroxybiphenyl 1,2-Dioxygenase, domain 1"/>
    <property type="match status" value="2"/>
</dbReference>
<dbReference type="Pfam" id="PF00903">
    <property type="entry name" value="Glyoxalase"/>
    <property type="match status" value="2"/>
</dbReference>
<dbReference type="InterPro" id="IPR052164">
    <property type="entry name" value="Anthracycline_SecMetBiosynth"/>
</dbReference>